<dbReference type="SUPFAM" id="SSF49899">
    <property type="entry name" value="Concanavalin A-like lectins/glucanases"/>
    <property type="match status" value="1"/>
</dbReference>
<protein>
    <submittedName>
        <fullName evidence="8">Legume-like lectin</fullName>
    </submittedName>
</protein>
<evidence type="ECO:0000256" key="3">
    <source>
        <dbReference type="ARBA" id="ARBA00022729"/>
    </source>
</evidence>
<dbReference type="Gene3D" id="2.60.120.200">
    <property type="match status" value="1"/>
</dbReference>
<name>A0A061J8Q4_TRYRA</name>
<reference evidence="8 9" key="1">
    <citation type="submission" date="2013-07" db="EMBL/GenBank/DDBJ databases">
        <authorList>
            <person name="Stoco P.H."/>
            <person name="Wagner G."/>
            <person name="Gerber A."/>
            <person name="Zaha A."/>
            <person name="Thompson C."/>
            <person name="Bartholomeu D.C."/>
            <person name="Luckemeyer D.D."/>
            <person name="Bahia D."/>
            <person name="Loreto E."/>
            <person name="Prestes E.B."/>
            <person name="Lima F.M."/>
            <person name="Rodrigues-Luiz G."/>
            <person name="Vallejo G.A."/>
            <person name="Filho J.F."/>
            <person name="Monteiro K.M."/>
            <person name="Tyler K.M."/>
            <person name="de Almeida L.G."/>
            <person name="Ortiz M.F."/>
            <person name="Siervo M.A."/>
            <person name="de Moraes M.H."/>
            <person name="Cunha O.L."/>
            <person name="Mendonca-Neto R."/>
            <person name="Silva R."/>
            <person name="Teixeira S.M."/>
            <person name="Murta S.M."/>
            <person name="Sincero T.C."/>
            <person name="Mendes T.A."/>
            <person name="Urmenyi T.P."/>
            <person name="Silva V.G."/>
            <person name="da Rocha W.D."/>
            <person name="Andersson B."/>
            <person name="Romanha A.J."/>
            <person name="Steindel M."/>
            <person name="de Vasconcelos A.T."/>
            <person name="Grisard E.C."/>
        </authorList>
    </citation>
    <scope>NUCLEOTIDE SEQUENCE [LARGE SCALE GENOMIC DNA]</scope>
    <source>
        <strain evidence="8 9">SC58</strain>
    </source>
</reference>
<keyword evidence="4" id="KW-1133">Transmembrane helix</keyword>
<evidence type="ECO:0000256" key="5">
    <source>
        <dbReference type="ARBA" id="ARBA00023136"/>
    </source>
</evidence>
<dbReference type="GO" id="GO:0005793">
    <property type="term" value="C:endoplasmic reticulum-Golgi intermediate compartment"/>
    <property type="evidence" value="ECO:0007669"/>
    <property type="project" value="TreeGrafter"/>
</dbReference>
<keyword evidence="5" id="KW-0472">Membrane</keyword>
<dbReference type="GO" id="GO:0005537">
    <property type="term" value="F:D-mannose binding"/>
    <property type="evidence" value="ECO:0007669"/>
    <property type="project" value="TreeGrafter"/>
</dbReference>
<keyword evidence="2" id="KW-0812">Transmembrane</keyword>
<sequence>MRAFPLLLFLLLLLFPVREVSGMDQIQVHSVFPPILQNYWESGMRFWSFGLSTVVTDSYIRLTGSSPAAKGYLWNRHANHMEAFELNVTLQMRGRHVDGRGDMGGSGIGIWYTTVKKMTGDMDTEFFGFSKRFFGVGVILGHYDEISLVQNDNSSDMDHRSLLSRRQGHCRVPSLGELHITITIHYKLGTISVFYVVHMDEEPRLEDHNRAVFCTTASSPSLVGMYHFGVTAVNSATAQAIHEIHSVIMTPLSDVAHHKEEEKQAVQFRLFDEEANATEKELLDG</sequence>
<dbReference type="GO" id="GO:0006888">
    <property type="term" value="P:endoplasmic reticulum to Golgi vesicle-mediated transport"/>
    <property type="evidence" value="ECO:0007669"/>
    <property type="project" value="TreeGrafter"/>
</dbReference>
<feature type="signal peptide" evidence="6">
    <location>
        <begin position="1"/>
        <end position="22"/>
    </location>
</feature>
<evidence type="ECO:0000256" key="1">
    <source>
        <dbReference type="ARBA" id="ARBA00004479"/>
    </source>
</evidence>
<accession>A0A061J8Q4</accession>
<dbReference type="OrthoDB" id="270293at2759"/>
<dbReference type="VEuPathDB" id="TriTrypDB:TRSC58_00429"/>
<evidence type="ECO:0000256" key="6">
    <source>
        <dbReference type="SAM" id="SignalP"/>
    </source>
</evidence>
<feature type="chain" id="PRO_5001601674" evidence="6">
    <location>
        <begin position="23"/>
        <end position="285"/>
    </location>
</feature>
<dbReference type="PANTHER" id="PTHR12223">
    <property type="entry name" value="VESICULAR MANNOSE-BINDING LECTIN"/>
    <property type="match status" value="1"/>
</dbReference>
<dbReference type="Pfam" id="PF03388">
    <property type="entry name" value="Lectin_leg-like"/>
    <property type="match status" value="1"/>
</dbReference>
<evidence type="ECO:0000256" key="2">
    <source>
        <dbReference type="ARBA" id="ARBA00022692"/>
    </source>
</evidence>
<dbReference type="GO" id="GO:0005789">
    <property type="term" value="C:endoplasmic reticulum membrane"/>
    <property type="evidence" value="ECO:0007669"/>
    <property type="project" value="TreeGrafter"/>
</dbReference>
<dbReference type="InterPro" id="IPR051136">
    <property type="entry name" value="Intracellular_Lectin-GPT"/>
</dbReference>
<keyword evidence="9" id="KW-1185">Reference proteome</keyword>
<dbReference type="GO" id="GO:0030134">
    <property type="term" value="C:COPII-coated ER to Golgi transport vesicle"/>
    <property type="evidence" value="ECO:0007669"/>
    <property type="project" value="TreeGrafter"/>
</dbReference>
<comment type="subcellular location">
    <subcellularLocation>
        <location evidence="1">Membrane</location>
        <topology evidence="1">Single-pass type I membrane protein</topology>
    </subcellularLocation>
</comment>
<dbReference type="EMBL" id="AUPL01000429">
    <property type="protein sequence ID" value="ESL11813.1"/>
    <property type="molecule type" value="Genomic_DNA"/>
</dbReference>
<evidence type="ECO:0000313" key="9">
    <source>
        <dbReference type="Proteomes" id="UP000031737"/>
    </source>
</evidence>
<proteinExistence type="predicted"/>
<evidence type="ECO:0000256" key="4">
    <source>
        <dbReference type="ARBA" id="ARBA00022989"/>
    </source>
</evidence>
<keyword evidence="8" id="KW-0430">Lectin</keyword>
<evidence type="ECO:0000259" key="7">
    <source>
        <dbReference type="PROSITE" id="PS51328"/>
    </source>
</evidence>
<dbReference type="GO" id="GO:0000139">
    <property type="term" value="C:Golgi membrane"/>
    <property type="evidence" value="ECO:0007669"/>
    <property type="project" value="TreeGrafter"/>
</dbReference>
<dbReference type="PROSITE" id="PS51328">
    <property type="entry name" value="L_LECTIN_LIKE"/>
    <property type="match status" value="1"/>
</dbReference>
<keyword evidence="3 6" id="KW-0732">Signal</keyword>
<dbReference type="Proteomes" id="UP000031737">
    <property type="component" value="Unassembled WGS sequence"/>
</dbReference>
<dbReference type="InterPro" id="IPR013320">
    <property type="entry name" value="ConA-like_dom_sf"/>
</dbReference>
<feature type="domain" description="L-type lectin-like" evidence="7">
    <location>
        <begin position="23"/>
        <end position="252"/>
    </location>
</feature>
<dbReference type="InterPro" id="IPR005052">
    <property type="entry name" value="Lectin_leg"/>
</dbReference>
<dbReference type="CDD" id="cd07308">
    <property type="entry name" value="lectin_leg-like"/>
    <property type="match status" value="1"/>
</dbReference>
<dbReference type="PANTHER" id="PTHR12223:SF28">
    <property type="entry name" value="LECTIN, MANNOSE BINDING 1 LIKE"/>
    <property type="match status" value="1"/>
</dbReference>
<evidence type="ECO:0000313" key="8">
    <source>
        <dbReference type="EMBL" id="ESL11813.1"/>
    </source>
</evidence>
<comment type="caution">
    <text evidence="8">The sequence shown here is derived from an EMBL/GenBank/DDBJ whole genome shotgun (WGS) entry which is preliminary data.</text>
</comment>
<organism evidence="8 9">
    <name type="scientific">Trypanosoma rangeli SC58</name>
    <dbReference type="NCBI Taxonomy" id="429131"/>
    <lineage>
        <taxon>Eukaryota</taxon>
        <taxon>Discoba</taxon>
        <taxon>Euglenozoa</taxon>
        <taxon>Kinetoplastea</taxon>
        <taxon>Metakinetoplastina</taxon>
        <taxon>Trypanosomatida</taxon>
        <taxon>Trypanosomatidae</taxon>
        <taxon>Trypanosoma</taxon>
        <taxon>Herpetosoma</taxon>
    </lineage>
</organism>
<gene>
    <name evidence="8" type="ORF">TRSC58_00429</name>
</gene>
<dbReference type="AlphaFoldDB" id="A0A061J8Q4"/>